<dbReference type="Pfam" id="PF13519">
    <property type="entry name" value="VWA_2"/>
    <property type="match status" value="1"/>
</dbReference>
<name>A0A060Z5Q6_ONCMY</name>
<dbReference type="PaxDb" id="8022-A0A060Z5Q6"/>
<dbReference type="InterPro" id="IPR002035">
    <property type="entry name" value="VWF_A"/>
</dbReference>
<sequence length="195" mass="21765">MKFKTLNVDELANVMRDIRSDLTFMTTRTPKEAILVLVDSSSSMNETCYDSDDNMTRLDAVKQLFDNFATRSMAYNFHHVIGLVKFDSSVKTLHTFTETLETFKEHVHNLEANGCTVLYDALKRGMSQLKQVGEQFPDCRLRIICLTDGNDDGSMTEPDAVTTKLMSLNIVVDAIVVGKVDNNVLRGISNATGTV</sequence>
<gene>
    <name evidence="2" type="ORF">GSONMT00002618001</name>
</gene>
<reference evidence="2" key="2">
    <citation type="submission" date="2014-03" db="EMBL/GenBank/DDBJ databases">
        <authorList>
            <person name="Genoscope - CEA"/>
        </authorList>
    </citation>
    <scope>NUCLEOTIDE SEQUENCE</scope>
</reference>
<dbReference type="InterPro" id="IPR036465">
    <property type="entry name" value="vWFA_dom_sf"/>
</dbReference>
<dbReference type="AlphaFoldDB" id="A0A060Z5Q6"/>
<dbReference type="PROSITE" id="PS50234">
    <property type="entry name" value="VWFA"/>
    <property type="match status" value="1"/>
</dbReference>
<reference evidence="2" key="1">
    <citation type="journal article" date="2014" name="Nat. Commun.">
        <title>The rainbow trout genome provides novel insights into evolution after whole-genome duplication in vertebrates.</title>
        <authorList>
            <person name="Berthelot C."/>
            <person name="Brunet F."/>
            <person name="Chalopin D."/>
            <person name="Juanchich A."/>
            <person name="Bernard M."/>
            <person name="Noel B."/>
            <person name="Bento P."/>
            <person name="Da Silva C."/>
            <person name="Labadie K."/>
            <person name="Alberti A."/>
            <person name="Aury J.M."/>
            <person name="Louis A."/>
            <person name="Dehais P."/>
            <person name="Bardou P."/>
            <person name="Montfort J."/>
            <person name="Klopp C."/>
            <person name="Cabau C."/>
            <person name="Gaspin C."/>
            <person name="Thorgaard G.H."/>
            <person name="Boussaha M."/>
            <person name="Quillet E."/>
            <person name="Guyomard R."/>
            <person name="Galiana D."/>
            <person name="Bobe J."/>
            <person name="Volff J.N."/>
            <person name="Genet C."/>
            <person name="Wincker P."/>
            <person name="Jaillon O."/>
            <person name="Roest Crollius H."/>
            <person name="Guiguen Y."/>
        </authorList>
    </citation>
    <scope>NUCLEOTIDE SEQUENCE [LARGE SCALE GENOMIC DNA]</scope>
</reference>
<accession>A0A060Z5Q6</accession>
<dbReference type="Proteomes" id="UP000193380">
    <property type="component" value="Unassembled WGS sequence"/>
</dbReference>
<organism evidence="2 3">
    <name type="scientific">Oncorhynchus mykiss</name>
    <name type="common">Rainbow trout</name>
    <name type="synonym">Salmo gairdneri</name>
    <dbReference type="NCBI Taxonomy" id="8022"/>
    <lineage>
        <taxon>Eukaryota</taxon>
        <taxon>Metazoa</taxon>
        <taxon>Chordata</taxon>
        <taxon>Craniata</taxon>
        <taxon>Vertebrata</taxon>
        <taxon>Euteleostomi</taxon>
        <taxon>Actinopterygii</taxon>
        <taxon>Neopterygii</taxon>
        <taxon>Teleostei</taxon>
        <taxon>Protacanthopterygii</taxon>
        <taxon>Salmoniformes</taxon>
        <taxon>Salmonidae</taxon>
        <taxon>Salmoninae</taxon>
        <taxon>Oncorhynchus</taxon>
    </lineage>
</organism>
<dbReference type="EMBL" id="FR928648">
    <property type="protein sequence ID" value="CDQ97054.1"/>
    <property type="molecule type" value="Genomic_DNA"/>
</dbReference>
<evidence type="ECO:0000313" key="2">
    <source>
        <dbReference type="EMBL" id="CDQ97054.1"/>
    </source>
</evidence>
<proteinExistence type="predicted"/>
<protein>
    <recommendedName>
        <fullName evidence="1">VWFA domain-containing protein</fullName>
    </recommendedName>
</protein>
<dbReference type="Gene3D" id="3.40.50.410">
    <property type="entry name" value="von Willebrand factor, type A domain"/>
    <property type="match status" value="1"/>
</dbReference>
<dbReference type="CDD" id="cd00198">
    <property type="entry name" value="vWFA"/>
    <property type="match status" value="1"/>
</dbReference>
<feature type="domain" description="VWFA" evidence="1">
    <location>
        <begin position="33"/>
        <end position="195"/>
    </location>
</feature>
<dbReference type="STRING" id="8022.A0A060Z5Q6"/>
<dbReference type="SUPFAM" id="SSF53300">
    <property type="entry name" value="vWA-like"/>
    <property type="match status" value="1"/>
</dbReference>
<evidence type="ECO:0000313" key="3">
    <source>
        <dbReference type="Proteomes" id="UP000193380"/>
    </source>
</evidence>
<evidence type="ECO:0000259" key="1">
    <source>
        <dbReference type="PROSITE" id="PS50234"/>
    </source>
</evidence>